<accession>A0A3S0QN23</accession>
<organism evidence="1 2">
    <name type="scientific">Rhizobium vallis</name>
    <dbReference type="NCBI Taxonomy" id="634290"/>
    <lineage>
        <taxon>Bacteria</taxon>
        <taxon>Pseudomonadati</taxon>
        <taxon>Pseudomonadota</taxon>
        <taxon>Alphaproteobacteria</taxon>
        <taxon>Hyphomicrobiales</taxon>
        <taxon>Rhizobiaceae</taxon>
        <taxon>Rhizobium/Agrobacterium group</taxon>
        <taxon>Rhizobium</taxon>
    </lineage>
</organism>
<comment type="caution">
    <text evidence="1">The sequence shown here is derived from an EMBL/GenBank/DDBJ whole genome shotgun (WGS) entry which is preliminary data.</text>
</comment>
<protein>
    <submittedName>
        <fullName evidence="1">Uncharacterized protein</fullName>
    </submittedName>
</protein>
<evidence type="ECO:0000313" key="2">
    <source>
        <dbReference type="Proteomes" id="UP000278823"/>
    </source>
</evidence>
<dbReference type="Proteomes" id="UP000278823">
    <property type="component" value="Unassembled WGS sequence"/>
</dbReference>
<dbReference type="AlphaFoldDB" id="A0A3S0QN23"/>
<reference evidence="2" key="1">
    <citation type="submission" date="2018-11" db="EMBL/GenBank/DDBJ databases">
        <title>Rhizobium chutanense sp. nov., isolated from root nodules of Phaseolus vulgaris in China.</title>
        <authorList>
            <person name="Huo Y."/>
        </authorList>
    </citation>
    <scope>NUCLEOTIDE SEQUENCE [LARGE SCALE GENOMIC DNA]</scope>
    <source>
        <strain evidence="2">CCBAU 65647</strain>
    </source>
</reference>
<keyword evidence="2" id="KW-1185">Reference proteome</keyword>
<gene>
    <name evidence="1" type="ORF">EFQ99_21690</name>
</gene>
<evidence type="ECO:0000313" key="1">
    <source>
        <dbReference type="EMBL" id="RUM23267.1"/>
    </source>
</evidence>
<sequence>MQSIPSNRNGFADHTDIGCACFDRYQAETLQHRNADAQEASSGRLPEAAVFFRSAKAVTIA</sequence>
<dbReference type="EMBL" id="RJTH01000008">
    <property type="protein sequence ID" value="RUM23267.1"/>
    <property type="molecule type" value="Genomic_DNA"/>
</dbReference>
<name>A0A3S0QN23_9HYPH</name>
<proteinExistence type="predicted"/>